<dbReference type="Proteomes" id="UP000014585">
    <property type="component" value="Unassembled WGS sequence"/>
</dbReference>
<dbReference type="InterPro" id="IPR025949">
    <property type="entry name" value="PapC-like_C"/>
</dbReference>
<dbReference type="PANTHER" id="PTHR30451:SF10">
    <property type="entry name" value="OUTER MEMBRANE USHER PROTEIN YFCU-RELATED"/>
    <property type="match status" value="1"/>
</dbReference>
<sequence length="842" mass="91836">MSELPLSAKRNRLRPLVLNILLALSLGQLGLPAHAVEPIQFNTEVLDLKDRSQIDLSQFSQAGYVMPGTYSLALQINTSSLPEQAVRFLVPDDDANGSLACLTPEIVPILNLRHDAEGQLTWWHHNECLNPASLPGMTIEGDMGAGVLHVNIPQAYQEYTAENWDPPARWDEGVAGLLFDYSLNGQDIKQQGESGSESRSLSGNGVAGANFGPWRLRADWQAEYNHGSGDGGVERNWTWNRYYMYRAIKALRAQLMLGENYLNSGMFDSFRYTGASLVSDDGMLPPNLRGYAPEVTGVAKTNARVTISQSGRVIYETTVAAGPFRIQDLNNTVSGKLDVKIQESDGSVQTFELDTATIPYLTRPGVIRYKFASGKPSNYGHHGQGQGFATGEFSMGISNGWSAFGGLLAAGDYNALAVGIGRDLLEFGAMSFDITQSRAKYPNGNTLQGGSYRLSYSKRFDATDSQVTFAGYRFSERNFRSMSQYLNERYQNSYSGGNSKEFYTLNFNQQIRALNMTAYLNYGHQTYWDRSPSDTYTLSVSRYFDFWKFKNASVNFSAFRTKKDGINDDGMYVSISVPWGESGSLSYDTQAERGGGSSHNLGYSDRIGERDNYRISAGVGQDKSKRVSGYLSHQASLAEINASASYERNNYTSLAVSMKGGVTGTANGVALHRSGMPGGTRMMVDTGGASNVPVRGVGSSTYTNMFGKAVVSDVSSYYRNSLNVDLNELGNNVEATRSVVEGTLTEGAIGYRKFGIIEGQKGMAVIRLVDGSSPPFGSVVMNANSDQTGMVSEEGNVWLSGMNPDERMVVKWNGADQCGFTLPSAIPEGSLLLPCLPVIHKS</sequence>
<accession>S3JC45</accession>
<evidence type="ECO:0000256" key="6">
    <source>
        <dbReference type="ARBA" id="ARBA00022729"/>
    </source>
</evidence>
<dbReference type="InterPro" id="IPR043142">
    <property type="entry name" value="PapC-like_C_sf"/>
</dbReference>
<dbReference type="Gene3D" id="3.10.20.410">
    <property type="match status" value="1"/>
</dbReference>
<evidence type="ECO:0000256" key="3">
    <source>
        <dbReference type="ARBA" id="ARBA00022448"/>
    </source>
</evidence>
<dbReference type="InterPro" id="IPR037224">
    <property type="entry name" value="PapC_N_sf"/>
</dbReference>
<keyword evidence="6" id="KW-0732">Signal</keyword>
<name>S3JC45_9ENTR</name>
<dbReference type="RefSeq" id="WP_016536013.1">
    <property type="nucleotide sequence ID" value="NZ_KE161030.1"/>
</dbReference>
<dbReference type="STRING" id="566551.HMPREF0201_01702"/>
<dbReference type="EMBL" id="ATDT01000010">
    <property type="protein sequence ID" value="EPF17722.1"/>
    <property type="molecule type" value="Genomic_DNA"/>
</dbReference>
<dbReference type="AlphaFoldDB" id="S3JC45"/>
<dbReference type="Gene3D" id="2.60.40.3110">
    <property type="match status" value="1"/>
</dbReference>
<dbReference type="Gene3D" id="2.60.40.2610">
    <property type="entry name" value="Outer membrane usher protein FimD, plug domain"/>
    <property type="match status" value="1"/>
</dbReference>
<dbReference type="InterPro" id="IPR018030">
    <property type="entry name" value="Fimbrial_membr_usher_CS"/>
</dbReference>
<dbReference type="GO" id="GO:0009297">
    <property type="term" value="P:pilus assembly"/>
    <property type="evidence" value="ECO:0007669"/>
    <property type="project" value="InterPro"/>
</dbReference>
<evidence type="ECO:0000259" key="11">
    <source>
        <dbReference type="Pfam" id="PF13954"/>
    </source>
</evidence>
<evidence type="ECO:0000256" key="4">
    <source>
        <dbReference type="ARBA" id="ARBA00022452"/>
    </source>
</evidence>
<evidence type="ECO:0000256" key="1">
    <source>
        <dbReference type="ARBA" id="ARBA00004571"/>
    </source>
</evidence>
<evidence type="ECO:0000256" key="2">
    <source>
        <dbReference type="ARBA" id="ARBA00008064"/>
    </source>
</evidence>
<dbReference type="NCBIfam" id="NF011812">
    <property type="entry name" value="PRK15284.1"/>
    <property type="match status" value="1"/>
</dbReference>
<dbReference type="PANTHER" id="PTHR30451">
    <property type="entry name" value="OUTER MEMBRANE USHER PROTEIN"/>
    <property type="match status" value="1"/>
</dbReference>
<keyword evidence="5 9" id="KW-0812">Transmembrane</keyword>
<comment type="similarity">
    <text evidence="2 9">Belongs to the fimbrial export usher family.</text>
</comment>
<comment type="caution">
    <text evidence="12">The sequence shown here is derived from an EMBL/GenBank/DDBJ whole genome shotgun (WGS) entry which is preliminary data.</text>
</comment>
<gene>
    <name evidence="12" type="ORF">HMPREF0201_01702</name>
</gene>
<dbReference type="GO" id="GO:0015473">
    <property type="term" value="F:fimbrial usher porin activity"/>
    <property type="evidence" value="ECO:0007669"/>
    <property type="project" value="InterPro"/>
</dbReference>
<dbReference type="InterPro" id="IPR042186">
    <property type="entry name" value="FimD_plug_dom"/>
</dbReference>
<keyword evidence="8 9" id="KW-0998">Cell outer membrane</keyword>
<comment type="subcellular location">
    <subcellularLocation>
        <location evidence="1 9">Cell outer membrane</location>
        <topology evidence="1 9">Multi-pass membrane protein</topology>
    </subcellularLocation>
</comment>
<reference evidence="12 13" key="1">
    <citation type="submission" date="2013-04" db="EMBL/GenBank/DDBJ databases">
        <authorList>
            <person name="Weinstock G."/>
            <person name="Sodergren E."/>
            <person name="Lobos E.A."/>
            <person name="Fulton L."/>
            <person name="Fulton R."/>
            <person name="Courtney L."/>
            <person name="Fronick C."/>
            <person name="O'Laughlin M."/>
            <person name="Godfrey J."/>
            <person name="Wilson R.M."/>
            <person name="Miner T."/>
            <person name="Farmer C."/>
            <person name="Delehaunty K."/>
            <person name="Cordes M."/>
            <person name="Minx P."/>
            <person name="Tomlinson C."/>
            <person name="Chen J."/>
            <person name="Wollam A."/>
            <person name="Pepin K.H."/>
            <person name="Palsikar V.B."/>
            <person name="Zhang X."/>
            <person name="Suruliraj S."/>
            <person name="Perna N.T."/>
            <person name="Plunkett G."/>
            <person name="Warren W."/>
            <person name="Mitreva M."/>
            <person name="Mardis E.R."/>
            <person name="Wilson R.K."/>
        </authorList>
    </citation>
    <scope>NUCLEOTIDE SEQUENCE [LARGE SCALE GENOMIC DNA]</scope>
    <source>
        <strain evidence="12 13">DSM 4568</strain>
    </source>
</reference>
<evidence type="ECO:0000256" key="5">
    <source>
        <dbReference type="ARBA" id="ARBA00022692"/>
    </source>
</evidence>
<evidence type="ECO:0000256" key="7">
    <source>
        <dbReference type="ARBA" id="ARBA00023136"/>
    </source>
</evidence>
<evidence type="ECO:0000259" key="10">
    <source>
        <dbReference type="Pfam" id="PF13953"/>
    </source>
</evidence>
<feature type="domain" description="PapC N-terminal" evidence="11">
    <location>
        <begin position="40"/>
        <end position="185"/>
    </location>
</feature>
<evidence type="ECO:0000313" key="13">
    <source>
        <dbReference type="Proteomes" id="UP000014585"/>
    </source>
</evidence>
<organism evidence="12 13">
    <name type="scientific">Cedecea davisae DSM 4568</name>
    <dbReference type="NCBI Taxonomy" id="566551"/>
    <lineage>
        <taxon>Bacteria</taxon>
        <taxon>Pseudomonadati</taxon>
        <taxon>Pseudomonadota</taxon>
        <taxon>Gammaproteobacteria</taxon>
        <taxon>Enterobacterales</taxon>
        <taxon>Enterobacteriaceae</taxon>
        <taxon>Cedecea</taxon>
    </lineage>
</organism>
<evidence type="ECO:0000256" key="9">
    <source>
        <dbReference type="RuleBase" id="RU003884"/>
    </source>
</evidence>
<dbReference type="PATRIC" id="fig|566551.4.peg.1572"/>
<dbReference type="FunFam" id="2.60.40.3110:FF:000001">
    <property type="entry name" value="Putative fimbrial outer membrane usher"/>
    <property type="match status" value="1"/>
</dbReference>
<keyword evidence="9" id="KW-1029">Fimbrium biogenesis</keyword>
<dbReference type="InterPro" id="IPR000015">
    <property type="entry name" value="Fimb_usher"/>
</dbReference>
<keyword evidence="4" id="KW-1134">Transmembrane beta strand</keyword>
<dbReference type="InterPro" id="IPR025885">
    <property type="entry name" value="PapC_N"/>
</dbReference>
<dbReference type="PROSITE" id="PS01151">
    <property type="entry name" value="FIMBRIAL_USHER"/>
    <property type="match status" value="1"/>
</dbReference>
<dbReference type="Pfam" id="PF00577">
    <property type="entry name" value="Usher"/>
    <property type="match status" value="1"/>
</dbReference>
<evidence type="ECO:0000256" key="8">
    <source>
        <dbReference type="ARBA" id="ARBA00023237"/>
    </source>
</evidence>
<dbReference type="Pfam" id="PF13954">
    <property type="entry name" value="PapC_N"/>
    <property type="match status" value="1"/>
</dbReference>
<dbReference type="Pfam" id="PF13953">
    <property type="entry name" value="PapC_C"/>
    <property type="match status" value="1"/>
</dbReference>
<dbReference type="HOGENOM" id="CLU_009120_1_1_6"/>
<evidence type="ECO:0000313" key="12">
    <source>
        <dbReference type="EMBL" id="EPF17722.1"/>
    </source>
</evidence>
<proteinExistence type="inferred from homology"/>
<keyword evidence="3 9" id="KW-0813">Transport</keyword>
<dbReference type="SUPFAM" id="SSF141729">
    <property type="entry name" value="FimD N-terminal domain-like"/>
    <property type="match status" value="1"/>
</dbReference>
<feature type="domain" description="PapC-like C-terminal" evidence="10">
    <location>
        <begin position="766"/>
        <end position="820"/>
    </location>
</feature>
<keyword evidence="7 9" id="KW-0472">Membrane</keyword>
<dbReference type="OrthoDB" id="6554712at2"/>
<protein>
    <submittedName>
        <fullName evidence="12">Putative outer membrane usher protein PapC</fullName>
    </submittedName>
</protein>
<dbReference type="Gene3D" id="2.60.40.2070">
    <property type="match status" value="1"/>
</dbReference>
<dbReference type="GO" id="GO:0009279">
    <property type="term" value="C:cell outer membrane"/>
    <property type="evidence" value="ECO:0007669"/>
    <property type="project" value="UniProtKB-SubCell"/>
</dbReference>